<gene>
    <name evidence="3" type="ORF">POVCU2_0095250</name>
</gene>
<name>A0A1A8WSS0_PLAOA</name>
<proteinExistence type="predicted"/>
<keyword evidence="2" id="KW-0812">Transmembrane</keyword>
<dbReference type="Proteomes" id="UP000078560">
    <property type="component" value="Unassembled WGS sequence"/>
</dbReference>
<feature type="transmembrane region" description="Helical" evidence="2">
    <location>
        <begin position="465"/>
        <end position="496"/>
    </location>
</feature>
<sequence>MMKKFTHNCNDIKRYSKKDTHNIFIRYKTPILEGAIKIINEFSKYKNDGIHYKNLCEELLKYFKVQKKCVREEVTSQGYTFKTYEWNKIVNALYITFDSHKIKRLCYLEKDNDEDKKKYVLNIHEKFRNFCIEKKQKETNSTLSFEECMQYLEWIKMKKDMILAMDPGYSYIRDYSEYFNIRNKCNYSWLIDNKPDMICARNTKTKPKEQDDKAKTSVDTSHPTPDVARAIPEGDTKVNPDSAQPPSTGVVVPLDGKRTSTHQEKTPIQRNSSDTEDTNKQSSLPSTDVQGNPIPMTIPVFQPINFSEHPQFKDFIKTLPTNFDGQKISHVHQPFKQNPIIIPNDGASNVRGEPIKPIITRSYNYVPVKFSRKQRKFPKHLTIKPFSKFIPRSKIFPEIIPYSMQYLDKILPRKNYSDKYISMKSSVPIFLRINPNYENTPGNKNMDIVKIELPTPDASYFRSPLLISILAFLILSTIITTLFLLFKYTSFGWIFGKKKKKKRLKRQLEIKKITEKSSTFDNISNYSVNDMPNENKTHEDNNIYSKIKIQKGVINKNISIPKKKKNKRKAIIDIHIELLNEYKNDEWKLKKNDFLEICLEQFIIEQNKAYHNLEHNGFLKKNISTQNTKEDKVFLWDKWVQKYTPIWENFKRGNTFKILQYEWKEEENAYFDKIEEQNSSLNENEKISYIEIKKDIWRRWITKQTKLIELYKEEQWFKSLVEELENVSDEYKKGKITDDIFVENIKELENKENSEELYKLNKHIFQIKVLIQILMMVIEECIKEENPEQTEVLLDKLINKLNKEKRAKIEPEKICEENMNHI</sequence>
<evidence type="ECO:0000256" key="2">
    <source>
        <dbReference type="SAM" id="Phobius"/>
    </source>
</evidence>
<dbReference type="AlphaFoldDB" id="A0A1A8WSS0"/>
<keyword evidence="2" id="KW-1133">Transmembrane helix</keyword>
<organism evidence="3 4">
    <name type="scientific">Plasmodium ovale curtisi</name>
    <dbReference type="NCBI Taxonomy" id="864141"/>
    <lineage>
        <taxon>Eukaryota</taxon>
        <taxon>Sar</taxon>
        <taxon>Alveolata</taxon>
        <taxon>Apicomplexa</taxon>
        <taxon>Aconoidasida</taxon>
        <taxon>Haemosporida</taxon>
        <taxon>Plasmodiidae</taxon>
        <taxon>Plasmodium</taxon>
        <taxon>Plasmodium (Plasmodium)</taxon>
    </lineage>
</organism>
<evidence type="ECO:0000313" key="3">
    <source>
        <dbReference type="EMBL" id="SBS95359.1"/>
    </source>
</evidence>
<evidence type="ECO:0000313" key="4">
    <source>
        <dbReference type="Proteomes" id="UP000078560"/>
    </source>
</evidence>
<keyword evidence="2" id="KW-0472">Membrane</keyword>
<feature type="region of interest" description="Disordered" evidence="1">
    <location>
        <begin position="204"/>
        <end position="296"/>
    </location>
</feature>
<feature type="compositionally biased region" description="Basic and acidic residues" evidence="1">
    <location>
        <begin position="206"/>
        <end position="216"/>
    </location>
</feature>
<dbReference type="EMBL" id="FLQU01002024">
    <property type="protein sequence ID" value="SBS95359.1"/>
    <property type="molecule type" value="Genomic_DNA"/>
</dbReference>
<protein>
    <submittedName>
        <fullName evidence="3">STP1 protein</fullName>
    </submittedName>
</protein>
<feature type="compositionally biased region" description="Polar residues" evidence="1">
    <location>
        <begin position="280"/>
        <end position="290"/>
    </location>
</feature>
<reference evidence="4" key="1">
    <citation type="submission" date="2016-05" db="EMBL/GenBank/DDBJ databases">
        <authorList>
            <person name="Naeem Raeece"/>
        </authorList>
    </citation>
    <scope>NUCLEOTIDE SEQUENCE [LARGE SCALE GENOMIC DNA]</scope>
</reference>
<accession>A0A1A8WSS0</accession>
<feature type="compositionally biased region" description="Basic and acidic residues" evidence="1">
    <location>
        <begin position="255"/>
        <end position="267"/>
    </location>
</feature>
<evidence type="ECO:0000256" key="1">
    <source>
        <dbReference type="SAM" id="MobiDB-lite"/>
    </source>
</evidence>